<accession>A0A386ZJG0</accession>
<sequence length="125" mass="13312">MRERLFVTMRKLAAASLIAAFPLFGMGVANAGPFDTGSSSGSAQPRTPNESTFLQKVREDGYAVDDENRVVQDGYAACGVLRSGGTMVDAAMVLGHRGLSDDAMIDVTLDAAYYLCPEFKNAPID</sequence>
<evidence type="ECO:0000256" key="1">
    <source>
        <dbReference type="SAM" id="SignalP"/>
    </source>
</evidence>
<dbReference type="Pfam" id="PF05305">
    <property type="entry name" value="DUF732"/>
    <property type="match status" value="1"/>
</dbReference>
<dbReference type="AlphaFoldDB" id="A0A386ZJG0"/>
<name>A0A386ZJG0_9NOCA</name>
<dbReference type="KEGG" id="nyu:D7D52_30315"/>
<evidence type="ECO:0000313" key="4">
    <source>
        <dbReference type="Proteomes" id="UP000267164"/>
    </source>
</evidence>
<protein>
    <submittedName>
        <fullName evidence="3">DUF732 domain-containing protein</fullName>
    </submittedName>
</protein>
<organism evidence="3 4">
    <name type="scientific">Nocardia yunnanensis</name>
    <dbReference type="NCBI Taxonomy" id="2382165"/>
    <lineage>
        <taxon>Bacteria</taxon>
        <taxon>Bacillati</taxon>
        <taxon>Actinomycetota</taxon>
        <taxon>Actinomycetes</taxon>
        <taxon>Mycobacteriales</taxon>
        <taxon>Nocardiaceae</taxon>
        <taxon>Nocardia</taxon>
    </lineage>
</organism>
<dbReference type="Proteomes" id="UP000267164">
    <property type="component" value="Chromosome"/>
</dbReference>
<evidence type="ECO:0000259" key="2">
    <source>
        <dbReference type="Pfam" id="PF05305"/>
    </source>
</evidence>
<feature type="domain" description="DUF732" evidence="2">
    <location>
        <begin position="50"/>
        <end position="118"/>
    </location>
</feature>
<keyword evidence="1" id="KW-0732">Signal</keyword>
<feature type="chain" id="PRO_5017313613" evidence="1">
    <location>
        <begin position="32"/>
        <end position="125"/>
    </location>
</feature>
<evidence type="ECO:0000313" key="3">
    <source>
        <dbReference type="EMBL" id="AYF77403.1"/>
    </source>
</evidence>
<proteinExistence type="predicted"/>
<dbReference type="EMBL" id="CP032568">
    <property type="protein sequence ID" value="AYF77403.1"/>
    <property type="molecule type" value="Genomic_DNA"/>
</dbReference>
<gene>
    <name evidence="3" type="ORF">D7D52_30315</name>
</gene>
<dbReference type="RefSeq" id="WP_120741836.1">
    <property type="nucleotide sequence ID" value="NZ_CP032568.1"/>
</dbReference>
<feature type="signal peptide" evidence="1">
    <location>
        <begin position="1"/>
        <end position="31"/>
    </location>
</feature>
<keyword evidence="4" id="KW-1185">Reference proteome</keyword>
<dbReference type="InterPro" id="IPR007969">
    <property type="entry name" value="DUF732"/>
</dbReference>
<reference evidence="3 4" key="1">
    <citation type="submission" date="2018-09" db="EMBL/GenBank/DDBJ databases">
        <title>Nocardia yunnanensis sp. nov., an actinomycete isolated from a soil sample.</title>
        <authorList>
            <person name="Zhang J."/>
        </authorList>
    </citation>
    <scope>NUCLEOTIDE SEQUENCE [LARGE SCALE GENOMIC DNA]</scope>
    <source>
        <strain evidence="3 4">CFHS0054</strain>
    </source>
</reference>